<feature type="signal peptide" evidence="4">
    <location>
        <begin position="1"/>
        <end position="28"/>
    </location>
</feature>
<gene>
    <name evidence="5" type="ORF">J40TS1_52980</name>
</gene>
<evidence type="ECO:0000256" key="2">
    <source>
        <dbReference type="ARBA" id="ARBA00022448"/>
    </source>
</evidence>
<evidence type="ECO:0000256" key="1">
    <source>
        <dbReference type="ARBA" id="ARBA00008520"/>
    </source>
</evidence>
<dbReference type="InterPro" id="IPR006059">
    <property type="entry name" value="SBP"/>
</dbReference>
<evidence type="ECO:0000256" key="3">
    <source>
        <dbReference type="ARBA" id="ARBA00022729"/>
    </source>
</evidence>
<dbReference type="InterPro" id="IPR050490">
    <property type="entry name" value="Bact_solute-bd_prot1"/>
</dbReference>
<evidence type="ECO:0000256" key="4">
    <source>
        <dbReference type="SAM" id="SignalP"/>
    </source>
</evidence>
<name>A0A920D0C8_9BACL</name>
<keyword evidence="2" id="KW-0813">Transport</keyword>
<dbReference type="Gene3D" id="3.40.190.10">
    <property type="entry name" value="Periplasmic binding protein-like II"/>
    <property type="match status" value="2"/>
</dbReference>
<feature type="chain" id="PRO_5037471668" description="ABC transporter substrate-binding protein" evidence="4">
    <location>
        <begin position="29"/>
        <end position="473"/>
    </location>
</feature>
<reference evidence="5" key="1">
    <citation type="submission" date="2021-03" db="EMBL/GenBank/DDBJ databases">
        <title>Antimicrobial resistance genes in bacteria isolated from Japanese honey, and their potential for conferring macrolide and lincosamide resistance in the American foulbrood pathogen Paenibacillus larvae.</title>
        <authorList>
            <person name="Okamoto M."/>
            <person name="Kumagai M."/>
            <person name="Kanamori H."/>
            <person name="Takamatsu D."/>
        </authorList>
    </citation>
    <scope>NUCLEOTIDE SEQUENCE</scope>
    <source>
        <strain evidence="5">J40TS1</strain>
    </source>
</reference>
<evidence type="ECO:0000313" key="6">
    <source>
        <dbReference type="Proteomes" id="UP000683139"/>
    </source>
</evidence>
<dbReference type="Proteomes" id="UP000683139">
    <property type="component" value="Unassembled WGS sequence"/>
</dbReference>
<keyword evidence="6" id="KW-1185">Reference proteome</keyword>
<accession>A0A920D0C8</accession>
<evidence type="ECO:0000313" key="5">
    <source>
        <dbReference type="EMBL" id="GIP19656.1"/>
    </source>
</evidence>
<evidence type="ECO:0008006" key="7">
    <source>
        <dbReference type="Google" id="ProtNLM"/>
    </source>
</evidence>
<dbReference type="AlphaFoldDB" id="A0A920D0C8"/>
<organism evidence="5 6">
    <name type="scientific">Paenibacillus montaniterrae</name>
    <dbReference type="NCBI Taxonomy" id="429341"/>
    <lineage>
        <taxon>Bacteria</taxon>
        <taxon>Bacillati</taxon>
        <taxon>Bacillota</taxon>
        <taxon>Bacilli</taxon>
        <taxon>Bacillales</taxon>
        <taxon>Paenibacillaceae</taxon>
        <taxon>Paenibacillus</taxon>
    </lineage>
</organism>
<dbReference type="EMBL" id="BOSE01000018">
    <property type="protein sequence ID" value="GIP19656.1"/>
    <property type="molecule type" value="Genomic_DNA"/>
</dbReference>
<protein>
    <recommendedName>
        <fullName evidence="7">ABC transporter substrate-binding protein</fullName>
    </recommendedName>
</protein>
<proteinExistence type="inferred from homology"/>
<dbReference type="Pfam" id="PF01547">
    <property type="entry name" value="SBP_bac_1"/>
    <property type="match status" value="1"/>
</dbReference>
<dbReference type="PANTHER" id="PTHR43649:SF34">
    <property type="entry name" value="ABC TRANSPORTER PERIPLASMIC-BINDING PROTEIN YCJN-RELATED"/>
    <property type="match status" value="1"/>
</dbReference>
<comment type="caution">
    <text evidence="5">The sequence shown here is derived from an EMBL/GenBank/DDBJ whole genome shotgun (WGS) entry which is preliminary data.</text>
</comment>
<dbReference type="PROSITE" id="PS51257">
    <property type="entry name" value="PROKAR_LIPOPROTEIN"/>
    <property type="match status" value="1"/>
</dbReference>
<keyword evidence="3 4" id="KW-0732">Signal</keyword>
<dbReference type="SUPFAM" id="SSF53850">
    <property type="entry name" value="Periplasmic binding protein-like II"/>
    <property type="match status" value="1"/>
</dbReference>
<dbReference type="PANTHER" id="PTHR43649">
    <property type="entry name" value="ARABINOSE-BINDING PROTEIN-RELATED"/>
    <property type="match status" value="1"/>
</dbReference>
<dbReference type="RefSeq" id="WP_213520603.1">
    <property type="nucleotide sequence ID" value="NZ_BOSE01000018.1"/>
</dbReference>
<comment type="similarity">
    <text evidence="1">Belongs to the bacterial solute-binding protein 1 family.</text>
</comment>
<sequence>MRTAFGTVLVWIIVCALLASCSLSRSSAAPDSVNEKAEQPEAPIKILFGSAELGSEALVASVNRYEQLTGKQIEVHTFSHDNIQAKVYNELIQQSNTFDLILMNAAWVPIMISHLEPLSGYLTDEAYGDAQLEDLVAKILADGSLFNPRQLSSIMPPEEIGPVENITARGFDFYTLPIASNVLMGTYREDVFKDRLVKQAFEQRYDKEIALPATLMEYETLNRFFTSELDTSLNKGISYGSTFMAGDAEASFIEYTAILNALGGSLYSDKQQPNLMTSEALKALELYGKWLNDRSISSPEVLDFGWEEAAIAFNSGQAAMGMNVFKMELSPAIRTGRLDYFTFPSMDEQGKGPYLITWGLAINKYSSQKNAAYELLNYLTSSEQQISALKYKNQITRISAFAASDELIIEQNRNYYDVLLTSIERAALRPRMINYSQMVDIVSTAIQAYISGNASAEQALSQAQTELLELGSS</sequence>